<dbReference type="InterPro" id="IPR051395">
    <property type="entry name" value="Cytochrome_c_Peroxidase/MauG"/>
</dbReference>
<keyword evidence="6 7" id="KW-0408">Iron</keyword>
<feature type="chain" id="PRO_5018141240" evidence="8">
    <location>
        <begin position="27"/>
        <end position="424"/>
    </location>
</feature>
<evidence type="ECO:0000313" key="10">
    <source>
        <dbReference type="EMBL" id="RQP23470.1"/>
    </source>
</evidence>
<dbReference type="EMBL" id="QUSW01000004">
    <property type="protein sequence ID" value="RQP23470.1"/>
    <property type="molecule type" value="Genomic_DNA"/>
</dbReference>
<evidence type="ECO:0000256" key="6">
    <source>
        <dbReference type="ARBA" id="ARBA00023004"/>
    </source>
</evidence>
<dbReference type="GO" id="GO:0009055">
    <property type="term" value="F:electron transfer activity"/>
    <property type="evidence" value="ECO:0007669"/>
    <property type="project" value="InterPro"/>
</dbReference>
<keyword evidence="10" id="KW-0575">Peroxidase</keyword>
<keyword evidence="2 7" id="KW-0349">Heme</keyword>
<keyword evidence="5" id="KW-0560">Oxidoreductase</keyword>
<dbReference type="PANTHER" id="PTHR30600">
    <property type="entry name" value="CYTOCHROME C PEROXIDASE-RELATED"/>
    <property type="match status" value="1"/>
</dbReference>
<dbReference type="InterPro" id="IPR036909">
    <property type="entry name" value="Cyt_c-like_dom_sf"/>
</dbReference>
<evidence type="ECO:0000256" key="1">
    <source>
        <dbReference type="ARBA" id="ARBA00004196"/>
    </source>
</evidence>
<dbReference type="OrthoDB" id="9805202at2"/>
<gene>
    <name evidence="10" type="ORF">DZC73_15035</name>
</gene>
<dbReference type="SUPFAM" id="SSF46626">
    <property type="entry name" value="Cytochrome c"/>
    <property type="match status" value="2"/>
</dbReference>
<dbReference type="GO" id="GO:0020037">
    <property type="term" value="F:heme binding"/>
    <property type="evidence" value="ECO:0007669"/>
    <property type="project" value="InterPro"/>
</dbReference>
<dbReference type="GO" id="GO:0004130">
    <property type="term" value="F:cytochrome-c peroxidase activity"/>
    <property type="evidence" value="ECO:0007669"/>
    <property type="project" value="TreeGrafter"/>
</dbReference>
<dbReference type="Gene3D" id="1.10.760.10">
    <property type="entry name" value="Cytochrome c-like domain"/>
    <property type="match status" value="2"/>
</dbReference>
<dbReference type="Pfam" id="PF03150">
    <property type="entry name" value="CCP_MauG"/>
    <property type="match status" value="1"/>
</dbReference>
<evidence type="ECO:0000256" key="4">
    <source>
        <dbReference type="ARBA" id="ARBA00022729"/>
    </source>
</evidence>
<evidence type="ECO:0000256" key="3">
    <source>
        <dbReference type="ARBA" id="ARBA00022723"/>
    </source>
</evidence>
<evidence type="ECO:0000256" key="5">
    <source>
        <dbReference type="ARBA" id="ARBA00023002"/>
    </source>
</evidence>
<dbReference type="AlphaFoldDB" id="A0A3N7HMT4"/>
<organism evidence="10 11">
    <name type="scientific">Piscinibacter terrae</name>
    <dbReference type="NCBI Taxonomy" id="2496871"/>
    <lineage>
        <taxon>Bacteria</taxon>
        <taxon>Pseudomonadati</taxon>
        <taxon>Pseudomonadota</taxon>
        <taxon>Betaproteobacteria</taxon>
        <taxon>Burkholderiales</taxon>
        <taxon>Sphaerotilaceae</taxon>
        <taxon>Piscinibacter</taxon>
    </lineage>
</organism>
<evidence type="ECO:0000256" key="2">
    <source>
        <dbReference type="ARBA" id="ARBA00022617"/>
    </source>
</evidence>
<reference evidence="10 11" key="2">
    <citation type="submission" date="2018-12" db="EMBL/GenBank/DDBJ databases">
        <title>Rhizobacter gummiphilus sp. nov., a rubber-degrading bacterium isolated from the soil of a botanical garden in Japan.</title>
        <authorList>
            <person name="Shunsuke S.S."/>
        </authorList>
    </citation>
    <scope>NUCLEOTIDE SEQUENCE [LARGE SCALE GENOMIC DNA]</scope>
    <source>
        <strain evidence="10 11">S-16</strain>
    </source>
</reference>
<name>A0A3N7HMT4_9BURK</name>
<keyword evidence="11" id="KW-1185">Reference proteome</keyword>
<protein>
    <submittedName>
        <fullName evidence="10">Cytochrome-c peroxidase</fullName>
    </submittedName>
</protein>
<proteinExistence type="predicted"/>
<comment type="subcellular location">
    <subcellularLocation>
        <location evidence="1">Cell envelope</location>
    </subcellularLocation>
</comment>
<dbReference type="InterPro" id="IPR009056">
    <property type="entry name" value="Cyt_c-like_dom"/>
</dbReference>
<comment type="caution">
    <text evidence="10">The sequence shown here is derived from an EMBL/GenBank/DDBJ whole genome shotgun (WGS) entry which is preliminary data.</text>
</comment>
<dbReference type="GO" id="GO:0030313">
    <property type="term" value="C:cell envelope"/>
    <property type="evidence" value="ECO:0007669"/>
    <property type="project" value="UniProtKB-SubCell"/>
</dbReference>
<dbReference type="PROSITE" id="PS51007">
    <property type="entry name" value="CYTC"/>
    <property type="match status" value="1"/>
</dbReference>
<dbReference type="PANTHER" id="PTHR30600:SF10">
    <property type="entry name" value="BLL6722 PROTEIN"/>
    <property type="match status" value="1"/>
</dbReference>
<dbReference type="RefSeq" id="WP_124541186.1">
    <property type="nucleotide sequence ID" value="NZ_QUSW01000004.1"/>
</dbReference>
<dbReference type="Proteomes" id="UP000267464">
    <property type="component" value="Unassembled WGS sequence"/>
</dbReference>
<reference evidence="10 11" key="1">
    <citation type="submission" date="2018-08" db="EMBL/GenBank/DDBJ databases">
        <authorList>
            <person name="Khan S.A."/>
            <person name="Jeon C.O."/>
            <person name="Chun B.H."/>
            <person name="Jeong S.E."/>
        </authorList>
    </citation>
    <scope>NUCLEOTIDE SEQUENCE [LARGE SCALE GENOMIC DNA]</scope>
    <source>
        <strain evidence="10 11">S-16</strain>
    </source>
</reference>
<dbReference type="InterPro" id="IPR004852">
    <property type="entry name" value="Di-haem_cyt_c_peroxidsae"/>
</dbReference>
<dbReference type="GO" id="GO:0046872">
    <property type="term" value="F:metal ion binding"/>
    <property type="evidence" value="ECO:0007669"/>
    <property type="project" value="UniProtKB-KW"/>
</dbReference>
<keyword evidence="3 7" id="KW-0479">Metal-binding</keyword>
<feature type="signal peptide" evidence="8">
    <location>
        <begin position="1"/>
        <end position="26"/>
    </location>
</feature>
<feature type="domain" description="Cytochrome c" evidence="9">
    <location>
        <begin position="228"/>
        <end position="404"/>
    </location>
</feature>
<evidence type="ECO:0000256" key="8">
    <source>
        <dbReference type="SAM" id="SignalP"/>
    </source>
</evidence>
<evidence type="ECO:0000256" key="7">
    <source>
        <dbReference type="PROSITE-ProRule" id="PRU00433"/>
    </source>
</evidence>
<sequence>MTLLRAPRRLLAAWAVAGGLASVVLAQPTNRPAYLPLAGGLKAQAELAEIGREMFFDAQLSASGRVSCTSCHDPAHGHAPANALPVQPGGSTVQGFRAAPSLRYLHALPPFTEHYYDNDGDASIDAGPTGGYTWDGRAASAHEQARLPLLSPHEMGNASPAQFTRRLSGRPYASRLAALFGFALADQPEAALDAAAMALEVFQQTPALFAPYTSKYDEVLRGRAQLNQQETRGLAVFNDPERGNCASCHLSERKPDGAFPLFTDFGHMALAAPRNAAIQANANPSFFDLGLCGPLRTDFSDKPAYCGSFRTPSLRNVTVRRSFFHNGVFHSLEDVMRFYAERDTHPERFYAKDAKGGVRVYDDLPPTYHANVNQAPPFGRQRGDTPAMTAQEMADVIAFLHTLTDADLLPPPLHARTGNAPIAP</sequence>
<keyword evidence="4 8" id="KW-0732">Signal</keyword>
<evidence type="ECO:0000259" key="9">
    <source>
        <dbReference type="PROSITE" id="PS51007"/>
    </source>
</evidence>
<accession>A0A3N7HMT4</accession>
<evidence type="ECO:0000313" key="11">
    <source>
        <dbReference type="Proteomes" id="UP000267464"/>
    </source>
</evidence>